<sequence>MGYSTTTTPVVKCCRGATLFSGKLDDVMTQFGIFPLSGHLDGVRFILSNGMIASYFYSTSSKKSKFHQSLKDEDSPDKAPRRSEWSKVHFVKWNEYFPTGITYRF</sequence>
<keyword evidence="2" id="KW-1185">Reference proteome</keyword>
<reference evidence="1 2" key="1">
    <citation type="submission" date="2023-03" db="EMBL/GenBank/DDBJ databases">
        <title>Genome insight into feeding habits of ladybird beetles.</title>
        <authorList>
            <person name="Li H.-S."/>
            <person name="Huang Y.-H."/>
            <person name="Pang H."/>
        </authorList>
    </citation>
    <scope>NUCLEOTIDE SEQUENCE [LARGE SCALE GENOMIC DNA]</scope>
    <source>
        <strain evidence="1">SYSU_2023b</strain>
        <tissue evidence="1">Whole body</tissue>
    </source>
</reference>
<dbReference type="Proteomes" id="UP001431783">
    <property type="component" value="Unassembled WGS sequence"/>
</dbReference>
<accession>A0AAW1U670</accession>
<gene>
    <name evidence="1" type="ORF">WA026_009515</name>
</gene>
<organism evidence="1 2">
    <name type="scientific">Henosepilachna vigintioctopunctata</name>
    <dbReference type="NCBI Taxonomy" id="420089"/>
    <lineage>
        <taxon>Eukaryota</taxon>
        <taxon>Metazoa</taxon>
        <taxon>Ecdysozoa</taxon>
        <taxon>Arthropoda</taxon>
        <taxon>Hexapoda</taxon>
        <taxon>Insecta</taxon>
        <taxon>Pterygota</taxon>
        <taxon>Neoptera</taxon>
        <taxon>Endopterygota</taxon>
        <taxon>Coleoptera</taxon>
        <taxon>Polyphaga</taxon>
        <taxon>Cucujiformia</taxon>
        <taxon>Coccinelloidea</taxon>
        <taxon>Coccinellidae</taxon>
        <taxon>Epilachninae</taxon>
        <taxon>Epilachnini</taxon>
        <taxon>Henosepilachna</taxon>
    </lineage>
</organism>
<name>A0AAW1U670_9CUCU</name>
<evidence type="ECO:0000313" key="2">
    <source>
        <dbReference type="Proteomes" id="UP001431783"/>
    </source>
</evidence>
<proteinExistence type="predicted"/>
<evidence type="ECO:0000313" key="1">
    <source>
        <dbReference type="EMBL" id="KAK9875717.1"/>
    </source>
</evidence>
<protein>
    <submittedName>
        <fullName evidence="1">Uncharacterized protein</fullName>
    </submittedName>
</protein>
<dbReference type="AlphaFoldDB" id="A0AAW1U670"/>
<comment type="caution">
    <text evidence="1">The sequence shown here is derived from an EMBL/GenBank/DDBJ whole genome shotgun (WGS) entry which is preliminary data.</text>
</comment>
<dbReference type="EMBL" id="JARQZJ010000034">
    <property type="protein sequence ID" value="KAK9875717.1"/>
    <property type="molecule type" value="Genomic_DNA"/>
</dbReference>